<dbReference type="Gene3D" id="3.60.40.10">
    <property type="entry name" value="PPM-type phosphatase domain"/>
    <property type="match status" value="1"/>
</dbReference>
<dbReference type="RefSeq" id="XP_016493226.1">
    <property type="nucleotide sequence ID" value="XM_016637740.1"/>
</dbReference>
<dbReference type="SMART" id="SM00332">
    <property type="entry name" value="PP2Cc"/>
    <property type="match status" value="1"/>
</dbReference>
<dbReference type="RefSeq" id="XP_016493226.1">
    <property type="nucleotide sequence ID" value="XM_016637740.2"/>
</dbReference>
<accession>A0A1S4BWF7</accession>
<sequence length="391" mass="43614">MMVSDSKNNKPRNLFHRRVVKSYHKRQQLQRMTTSSEEDGCFVPKKQFRVKDVGAEVSKNEQIDSSSNCTESSSKSTITGAAASEISSQDDVFYSVQPIEKELKYGFISMMGRRRVIEDAITVASQVANNEFVFFAAYDGHGGNRVSRACRDRLHYIIEEEILERKASNNNNNSNIDWEKVMIKCFSKMDDEVIREENEVELNEESGYDDVERTTGSAAAAVVVGKEEVVVANCGNCRVVLCSRGVAIPLSNDHKPDRPDEKKRVEAAGGKILNRNGSRVQGILATSRSIGDHYLKPFVIAEPEVTVYKRNEWDEFLVIATDGLWDVVSNEVTCEVVRKCLDGQIRRRLPERVGAAEAAALLAELAIAKGSKDNISVIVVELDKSSDIKVK</sequence>
<dbReference type="Proteomes" id="UP000790787">
    <property type="component" value="Chromosome 23"/>
</dbReference>
<dbReference type="GO" id="GO:1902531">
    <property type="term" value="P:regulation of intracellular signal transduction"/>
    <property type="evidence" value="ECO:0000318"/>
    <property type="project" value="GO_Central"/>
</dbReference>
<reference evidence="2" key="1">
    <citation type="journal article" date="2014" name="Nat. Commun.">
        <title>The tobacco genome sequence and its comparison with those of tomato and potato.</title>
        <authorList>
            <person name="Sierro N."/>
            <person name="Battey J.N."/>
            <person name="Ouadi S."/>
            <person name="Bakaher N."/>
            <person name="Bovet L."/>
            <person name="Willig A."/>
            <person name="Goepfert S."/>
            <person name="Peitsch M.C."/>
            <person name="Ivanov N.V."/>
        </authorList>
    </citation>
    <scope>NUCLEOTIDE SEQUENCE [LARGE SCALE GENOMIC DNA]</scope>
</reference>
<dbReference type="STRING" id="4097.A0A1S4BWF7"/>
<gene>
    <name evidence="3" type="primary">LOC107812593</name>
</gene>
<evidence type="ECO:0000313" key="2">
    <source>
        <dbReference type="Proteomes" id="UP000790787"/>
    </source>
</evidence>
<dbReference type="SMART" id="SM00331">
    <property type="entry name" value="PP2C_SIG"/>
    <property type="match status" value="1"/>
</dbReference>
<dbReference type="Pfam" id="PF00481">
    <property type="entry name" value="PP2C"/>
    <property type="match status" value="1"/>
</dbReference>
<evidence type="ECO:0000259" key="1">
    <source>
        <dbReference type="PROSITE" id="PS51746"/>
    </source>
</evidence>
<keyword evidence="2" id="KW-1185">Reference proteome</keyword>
<dbReference type="OrthoDB" id="10264738at2759"/>
<dbReference type="KEGG" id="nta:107812593"/>
<dbReference type="PaxDb" id="4097-A0A1S4BWF7"/>
<dbReference type="InterPro" id="IPR015655">
    <property type="entry name" value="PP2C"/>
</dbReference>
<reference evidence="3" key="2">
    <citation type="submission" date="2025-08" db="UniProtKB">
        <authorList>
            <consortium name="RefSeq"/>
        </authorList>
    </citation>
    <scope>IDENTIFICATION</scope>
    <source>
        <tissue evidence="3">Leaf</tissue>
    </source>
</reference>
<dbReference type="SMR" id="A0A1S4BWF7"/>
<dbReference type="CDD" id="cd00143">
    <property type="entry name" value="PP2Cc"/>
    <property type="match status" value="1"/>
</dbReference>
<dbReference type="OMA" id="DHCLKPF"/>
<dbReference type="AlphaFoldDB" id="A0A1S4BWF7"/>
<dbReference type="SUPFAM" id="SSF81606">
    <property type="entry name" value="PP2C-like"/>
    <property type="match status" value="1"/>
</dbReference>
<name>A0A1S4BWF7_TOBAC</name>
<dbReference type="InterPro" id="IPR001932">
    <property type="entry name" value="PPM-type_phosphatase-like_dom"/>
</dbReference>
<dbReference type="FunFam" id="3.60.40.10:FF:000291">
    <property type="entry name" value="Protein phosphatase 2C 50"/>
    <property type="match status" value="1"/>
</dbReference>
<dbReference type="GO" id="GO:0004722">
    <property type="term" value="F:protein serine/threonine phosphatase activity"/>
    <property type="evidence" value="ECO:0000318"/>
    <property type="project" value="GO_Central"/>
</dbReference>
<dbReference type="PANTHER" id="PTHR47992">
    <property type="entry name" value="PROTEIN PHOSPHATASE"/>
    <property type="match status" value="1"/>
</dbReference>
<dbReference type="InterPro" id="IPR036457">
    <property type="entry name" value="PPM-type-like_dom_sf"/>
</dbReference>
<dbReference type="PROSITE" id="PS51746">
    <property type="entry name" value="PPM_2"/>
    <property type="match status" value="1"/>
</dbReference>
<protein>
    <submittedName>
        <fullName evidence="3">Probable protein phosphatase 2C 51</fullName>
    </submittedName>
    <submittedName>
        <fullName evidence="3">Protein phosphatase 2C 51-like</fullName>
    </submittedName>
</protein>
<feature type="domain" description="PPM-type phosphatase" evidence="1">
    <location>
        <begin position="104"/>
        <end position="382"/>
    </location>
</feature>
<proteinExistence type="predicted"/>
<organism evidence="2 3">
    <name type="scientific">Nicotiana tabacum</name>
    <name type="common">Common tobacco</name>
    <dbReference type="NCBI Taxonomy" id="4097"/>
    <lineage>
        <taxon>Eukaryota</taxon>
        <taxon>Viridiplantae</taxon>
        <taxon>Streptophyta</taxon>
        <taxon>Embryophyta</taxon>
        <taxon>Tracheophyta</taxon>
        <taxon>Spermatophyta</taxon>
        <taxon>Magnoliopsida</taxon>
        <taxon>eudicotyledons</taxon>
        <taxon>Gunneridae</taxon>
        <taxon>Pentapetalae</taxon>
        <taxon>asterids</taxon>
        <taxon>lamiids</taxon>
        <taxon>Solanales</taxon>
        <taxon>Solanaceae</taxon>
        <taxon>Nicotianoideae</taxon>
        <taxon>Nicotianeae</taxon>
        <taxon>Nicotiana</taxon>
    </lineage>
</organism>
<dbReference type="GeneID" id="107812593"/>
<evidence type="ECO:0000313" key="3">
    <source>
        <dbReference type="RefSeq" id="XP_016493226.1"/>
    </source>
</evidence>